<dbReference type="AlphaFoldDB" id="A0A0N9I5Q5"/>
<reference evidence="5 6" key="1">
    <citation type="submission" date="2015-07" db="EMBL/GenBank/DDBJ databases">
        <title>Genome sequencing of Kibdelosporangium phytohabitans.</title>
        <authorList>
            <person name="Qin S."/>
            <person name="Xing K."/>
        </authorList>
    </citation>
    <scope>NUCLEOTIDE SEQUENCE [LARGE SCALE GENOMIC DNA]</scope>
    <source>
        <strain evidence="5 6">KLBMP1111</strain>
    </source>
</reference>
<dbReference type="Gene3D" id="2.40.30.10">
    <property type="entry name" value="Translation factors"/>
    <property type="match status" value="1"/>
</dbReference>
<proteinExistence type="predicted"/>
<dbReference type="GO" id="GO:0051537">
    <property type="term" value="F:2 iron, 2 sulfur cluster binding"/>
    <property type="evidence" value="ECO:0007669"/>
    <property type="project" value="UniProtKB-KW"/>
</dbReference>
<dbReference type="Proteomes" id="UP000063699">
    <property type="component" value="Chromosome"/>
</dbReference>
<dbReference type="Pfam" id="PF00175">
    <property type="entry name" value="NAD_binding_1"/>
    <property type="match status" value="1"/>
</dbReference>
<dbReference type="InterPro" id="IPR017938">
    <property type="entry name" value="Riboflavin_synthase-like_b-brl"/>
</dbReference>
<dbReference type="InterPro" id="IPR001433">
    <property type="entry name" value="OxRdtase_FAD/NAD-bd"/>
</dbReference>
<dbReference type="KEGG" id="kphy:AOZ06_26845"/>
<dbReference type="CDD" id="cd06217">
    <property type="entry name" value="FNR_iron_sulfur_binding_3"/>
    <property type="match status" value="1"/>
</dbReference>
<evidence type="ECO:0000256" key="3">
    <source>
        <dbReference type="ARBA" id="ARBA00023014"/>
    </source>
</evidence>
<keyword evidence="6" id="KW-1185">Reference proteome</keyword>
<organism evidence="5 6">
    <name type="scientific">Kibdelosporangium phytohabitans</name>
    <dbReference type="NCBI Taxonomy" id="860235"/>
    <lineage>
        <taxon>Bacteria</taxon>
        <taxon>Bacillati</taxon>
        <taxon>Actinomycetota</taxon>
        <taxon>Actinomycetes</taxon>
        <taxon>Pseudonocardiales</taxon>
        <taxon>Pseudonocardiaceae</taxon>
        <taxon>Kibdelosporangium</taxon>
    </lineage>
</organism>
<dbReference type="SUPFAM" id="SSF52343">
    <property type="entry name" value="Ferredoxin reductase-like, C-terminal NADP-linked domain"/>
    <property type="match status" value="1"/>
</dbReference>
<feature type="domain" description="FAD-binding FR-type" evidence="4">
    <location>
        <begin position="13"/>
        <end position="114"/>
    </location>
</feature>
<dbReference type="InterPro" id="IPR008333">
    <property type="entry name" value="Cbr1-like_FAD-bd_dom"/>
</dbReference>
<evidence type="ECO:0000259" key="4">
    <source>
        <dbReference type="PROSITE" id="PS51384"/>
    </source>
</evidence>
<dbReference type="SUPFAM" id="SSF63380">
    <property type="entry name" value="Riboflavin synthase domain-like"/>
    <property type="match status" value="1"/>
</dbReference>
<keyword evidence="3" id="KW-0411">Iron-sulfur</keyword>
<evidence type="ECO:0000313" key="5">
    <source>
        <dbReference type="EMBL" id="ALG10032.1"/>
    </source>
</evidence>
<keyword evidence="2" id="KW-0408">Iron</keyword>
<dbReference type="PANTHER" id="PTHR47354:SF5">
    <property type="entry name" value="PROTEIN RFBI"/>
    <property type="match status" value="1"/>
</dbReference>
<name>A0A0N9I5Q5_9PSEU</name>
<dbReference type="PRINTS" id="PR00410">
    <property type="entry name" value="PHEHYDRXLASE"/>
</dbReference>
<dbReference type="InterPro" id="IPR017927">
    <property type="entry name" value="FAD-bd_FR_type"/>
</dbReference>
<sequence>MARAEVHGRLMILRWLPGTVADISVETPTSRTIGFDIPDWPGHLAGQHVDVRLTAEDGYSAQRSYSLAAPTDEDRIEIMVQRVPGGEVSSFLVDELLPGGVIELRGPIGGWFTWQSTLATPVSLVAGGSGIVPLMAMIRARTRAGSDAGFKLLYSVRGPADEYDADELTKHSVDVTTIQTRSQSPSARPAGRLRPADLDALWPVAAGARAYVCGPAGFVESAAKALVDRAADPDTIRTERFGPSGE</sequence>
<keyword evidence="2" id="KW-0001">2Fe-2S</keyword>
<evidence type="ECO:0000256" key="2">
    <source>
        <dbReference type="ARBA" id="ARBA00022714"/>
    </source>
</evidence>
<dbReference type="PROSITE" id="PS51384">
    <property type="entry name" value="FAD_FR"/>
    <property type="match status" value="1"/>
</dbReference>
<dbReference type="STRING" id="860235.AOZ06_26845"/>
<gene>
    <name evidence="5" type="ORF">AOZ06_26845</name>
</gene>
<dbReference type="Pfam" id="PF00970">
    <property type="entry name" value="FAD_binding_6"/>
    <property type="match status" value="1"/>
</dbReference>
<evidence type="ECO:0000313" key="6">
    <source>
        <dbReference type="Proteomes" id="UP000063699"/>
    </source>
</evidence>
<dbReference type="GO" id="GO:0016491">
    <property type="term" value="F:oxidoreductase activity"/>
    <property type="evidence" value="ECO:0007669"/>
    <property type="project" value="InterPro"/>
</dbReference>
<evidence type="ECO:0000256" key="1">
    <source>
        <dbReference type="ARBA" id="ARBA00001974"/>
    </source>
</evidence>
<keyword evidence="2" id="KW-0479">Metal-binding</keyword>
<dbReference type="EMBL" id="CP012752">
    <property type="protein sequence ID" value="ALG10032.1"/>
    <property type="molecule type" value="Genomic_DNA"/>
</dbReference>
<comment type="cofactor">
    <cofactor evidence="1">
        <name>FAD</name>
        <dbReference type="ChEBI" id="CHEBI:57692"/>
    </cofactor>
</comment>
<dbReference type="Gene3D" id="3.40.50.80">
    <property type="entry name" value="Nucleotide-binding domain of ferredoxin-NADP reductase (FNR) module"/>
    <property type="match status" value="1"/>
</dbReference>
<dbReference type="PANTHER" id="PTHR47354">
    <property type="entry name" value="NADH OXIDOREDUCTASE HCR"/>
    <property type="match status" value="1"/>
</dbReference>
<dbReference type="InterPro" id="IPR050415">
    <property type="entry name" value="MRET"/>
</dbReference>
<accession>A0A0N9I5Q5</accession>
<dbReference type="InterPro" id="IPR039261">
    <property type="entry name" value="FNR_nucleotide-bd"/>
</dbReference>
<protein>
    <submittedName>
        <fullName evidence="5">Oxidoreductase</fullName>
    </submittedName>
</protein>